<accession>A0A6J7DSX9</accession>
<dbReference type="EMBL" id="CAFBLJ010000058">
    <property type="protein sequence ID" value="CAB4873781.1"/>
    <property type="molecule type" value="Genomic_DNA"/>
</dbReference>
<dbReference type="EMBL" id="CAFBMF010000138">
    <property type="protein sequence ID" value="CAB4911650.1"/>
    <property type="molecule type" value="Genomic_DNA"/>
</dbReference>
<dbReference type="EMBL" id="CAFBPS010000036">
    <property type="protein sequence ID" value="CAB5027219.1"/>
    <property type="molecule type" value="Genomic_DNA"/>
</dbReference>
<evidence type="ECO:0000313" key="4">
    <source>
        <dbReference type="EMBL" id="CAB4873781.1"/>
    </source>
</evidence>
<sequence length="504" mass="55912">MKPYYCVRLEGPTWPSAQQTKLRELVETWLEAEHPFDDRGPGVSIRLDAENPEQWWRYTIDESLNGGAIVSTTITILNLEKRSTFEVRTSVVPSGSRVTPLKISVSVKTKRDLLKRVVETVTLYDAGMKVSAKTALITDNSGAEAIAAFFEAPSRALPIVIETMPSVETSVFDAQKLAPELAGLAHVVQIIGPAPRAAFNEFHGREVLVQQGLVIMWPDHSTNSISGQGTKAGAGESDRNRVRLDITEIAADSLAPLRAPRFRRRAAEQEVETRVVEAEKKELDTLGDPETVSWGEYRSALDGWQETEEHVGELEQAMAEADRIIAEQQTIIENKDQAVNQLILQNVNYAIELNKNPSGLEASNAIDAVNQADERCDYLIFHPQAIATAKDLDGIDANRLLQDLMRLNIVARDWQSGQINNASIKVACRGLGLDFAPSVGDNAGQKFGSDYAFTWQGRTEFALAHIRNGKGTRMYRVHVFFDDSLRQVVVAYVGRHLRGKRDHS</sequence>
<proteinExistence type="predicted"/>
<dbReference type="EMBL" id="CAEZZP010000219">
    <property type="protein sequence ID" value="CAB4789928.1"/>
    <property type="molecule type" value="Genomic_DNA"/>
</dbReference>
<gene>
    <name evidence="1" type="ORF">UFOPK2658_01189</name>
    <name evidence="2" type="ORF">UFOPK2880_01976</name>
    <name evidence="3" type="ORF">UFOPK3004_01071</name>
    <name evidence="4" type="ORF">UFOPK3304_01155</name>
    <name evidence="5" type="ORF">UFOPK3494_01567</name>
    <name evidence="6" type="ORF">UFOPK4134_00661</name>
</gene>
<dbReference type="AlphaFoldDB" id="A0A6J7DSX9"/>
<reference evidence="4" key="1">
    <citation type="submission" date="2020-05" db="EMBL/GenBank/DDBJ databases">
        <authorList>
            <person name="Chiriac C."/>
            <person name="Salcher M."/>
            <person name="Ghai R."/>
            <person name="Kavagutti S V."/>
        </authorList>
    </citation>
    <scope>NUCLEOTIDE SEQUENCE</scope>
</reference>
<dbReference type="EMBL" id="CAEZYH010000052">
    <property type="protein sequence ID" value="CAB4723124.1"/>
    <property type="molecule type" value="Genomic_DNA"/>
</dbReference>
<evidence type="ECO:0000313" key="6">
    <source>
        <dbReference type="EMBL" id="CAB5027219.1"/>
    </source>
</evidence>
<evidence type="ECO:0000313" key="2">
    <source>
        <dbReference type="EMBL" id="CAB4789928.1"/>
    </source>
</evidence>
<dbReference type="EMBL" id="CAFAAL010000093">
    <property type="protein sequence ID" value="CAB4808323.1"/>
    <property type="molecule type" value="Genomic_DNA"/>
</dbReference>
<organism evidence="4">
    <name type="scientific">freshwater metagenome</name>
    <dbReference type="NCBI Taxonomy" id="449393"/>
    <lineage>
        <taxon>unclassified sequences</taxon>
        <taxon>metagenomes</taxon>
        <taxon>ecological metagenomes</taxon>
    </lineage>
</organism>
<name>A0A6J7DSX9_9ZZZZ</name>
<evidence type="ECO:0000313" key="1">
    <source>
        <dbReference type="EMBL" id="CAB4723124.1"/>
    </source>
</evidence>
<evidence type="ECO:0000313" key="5">
    <source>
        <dbReference type="EMBL" id="CAB4911650.1"/>
    </source>
</evidence>
<protein>
    <submittedName>
        <fullName evidence="4">Unannotated protein</fullName>
    </submittedName>
</protein>
<evidence type="ECO:0000313" key="3">
    <source>
        <dbReference type="EMBL" id="CAB4808323.1"/>
    </source>
</evidence>